<dbReference type="EMBL" id="EF677193">
    <property type="protein sequence ID" value="ABR17038.1"/>
    <property type="molecule type" value="mRNA"/>
</dbReference>
<name>B8LN08_PICSI</name>
<evidence type="ECO:0000313" key="2">
    <source>
        <dbReference type="EMBL" id="ABR17038.1"/>
    </source>
</evidence>
<accession>B8LN08</accession>
<sequence length="167" mass="18144">MATRAAAEDKARDLGSLYHQPTINPGLGSSRCPRCFSPIPGDSVTSGWTLAPVIRDTFSMVGTTAGGTLGAFHGFNQVMPFVQNRLRGPMWLHFFIGIPPIMLWSLTCATFGGSALPAFAQVSVSSYYAASAASHYTVSQLTRRIEGFATHHNHSRDEFSKQHESRP</sequence>
<dbReference type="OMA" id="NTGMPYL"/>
<dbReference type="AlphaFoldDB" id="B8LN08"/>
<dbReference type="PANTHER" id="PTHR34459">
    <property type="entry name" value="OS01G0264500 PROTEIN"/>
    <property type="match status" value="1"/>
</dbReference>
<reference evidence="2" key="1">
    <citation type="submission" date="2007-06" db="EMBL/GenBank/DDBJ databases">
        <title>Full length cDNA sequences from Sitka Spruce (Picea sitchensis).</title>
        <authorList>
            <person name="Ralph S.G."/>
            <person name="Chun H.E."/>
            <person name="Liao N."/>
            <person name="Ali J."/>
            <person name="Reid K."/>
            <person name="Kolosova N."/>
            <person name="Cooper N."/>
            <person name="Cullis C."/>
            <person name="Jancsik S."/>
            <person name="Moore R."/>
            <person name="Mayo M."/>
            <person name="Wagner S."/>
            <person name="Holt R.A."/>
            <person name="Jones S.J.M."/>
            <person name="Marra M.A."/>
            <person name="Ritland C.E."/>
            <person name="Ritland K."/>
            <person name="Bohlmann J."/>
        </authorList>
    </citation>
    <scope>NUCLEOTIDE SEQUENCE</scope>
    <source>
        <tissue evidence="2">Green portion of the leader tissue</tissue>
    </source>
</reference>
<evidence type="ECO:0000256" key="1">
    <source>
        <dbReference type="SAM" id="Phobius"/>
    </source>
</evidence>
<dbReference type="PANTHER" id="PTHR34459:SF2">
    <property type="entry name" value="TRANSMEMBRANE PROTEIN"/>
    <property type="match status" value="1"/>
</dbReference>
<proteinExistence type="evidence at transcript level"/>
<keyword evidence="1" id="KW-1133">Transmembrane helix</keyword>
<protein>
    <submittedName>
        <fullName evidence="2">Uncharacterized protein</fullName>
    </submittedName>
</protein>
<feature type="transmembrane region" description="Helical" evidence="1">
    <location>
        <begin position="91"/>
        <end position="112"/>
    </location>
</feature>
<keyword evidence="1" id="KW-0812">Transmembrane</keyword>
<organism evidence="2">
    <name type="scientific">Picea sitchensis</name>
    <name type="common">Sitka spruce</name>
    <name type="synonym">Pinus sitchensis</name>
    <dbReference type="NCBI Taxonomy" id="3332"/>
    <lineage>
        <taxon>Eukaryota</taxon>
        <taxon>Viridiplantae</taxon>
        <taxon>Streptophyta</taxon>
        <taxon>Embryophyta</taxon>
        <taxon>Tracheophyta</taxon>
        <taxon>Spermatophyta</taxon>
        <taxon>Pinopsida</taxon>
        <taxon>Pinidae</taxon>
        <taxon>Conifers I</taxon>
        <taxon>Pinales</taxon>
        <taxon>Pinaceae</taxon>
        <taxon>Picea</taxon>
    </lineage>
</organism>
<keyword evidence="1" id="KW-0472">Membrane</keyword>